<dbReference type="Proteomes" id="UP000093199">
    <property type="component" value="Unassembled WGS sequence"/>
</dbReference>
<dbReference type="EMBL" id="MASJ01000042">
    <property type="protein sequence ID" value="OCS82331.1"/>
    <property type="molecule type" value="Genomic_DNA"/>
</dbReference>
<accession>A0A1C0Y5A5</accession>
<protein>
    <recommendedName>
        <fullName evidence="3">DUF2187 domain-containing protein</fullName>
    </recommendedName>
</protein>
<comment type="caution">
    <text evidence="1">The sequence shown here is derived from an EMBL/GenBank/DDBJ whole genome shotgun (WGS) entry which is preliminary data.</text>
</comment>
<dbReference type="Pfam" id="PF09953">
    <property type="entry name" value="DUF2187"/>
    <property type="match status" value="1"/>
</dbReference>
<dbReference type="RefSeq" id="WP_066548780.1">
    <property type="nucleotide sequence ID" value="NZ_MASJ01000042.1"/>
</dbReference>
<dbReference type="AlphaFoldDB" id="A0A1C0Y5A5"/>
<keyword evidence="2" id="KW-1185">Reference proteome</keyword>
<dbReference type="STRING" id="33978.A6M13_07820"/>
<evidence type="ECO:0008006" key="3">
    <source>
        <dbReference type="Google" id="ProtNLM"/>
    </source>
</evidence>
<evidence type="ECO:0000313" key="2">
    <source>
        <dbReference type="Proteomes" id="UP000093199"/>
    </source>
</evidence>
<dbReference type="InterPro" id="IPR018690">
    <property type="entry name" value="DUF2187"/>
</dbReference>
<name>A0A1C0Y5A5_9BACL</name>
<sequence>MTKANIGDRIRFTKDKVQLEGHVEIVYENSVMVSIDNTFLEKASRILPNDRTIISHKKYDIIS</sequence>
<proteinExistence type="predicted"/>
<evidence type="ECO:0000313" key="1">
    <source>
        <dbReference type="EMBL" id="OCS82331.1"/>
    </source>
</evidence>
<organism evidence="1 2">
    <name type="scientific">Caryophanon tenue</name>
    <dbReference type="NCBI Taxonomy" id="33978"/>
    <lineage>
        <taxon>Bacteria</taxon>
        <taxon>Bacillati</taxon>
        <taxon>Bacillota</taxon>
        <taxon>Bacilli</taxon>
        <taxon>Bacillales</taxon>
        <taxon>Caryophanaceae</taxon>
        <taxon>Caryophanon</taxon>
    </lineage>
</organism>
<dbReference type="OrthoDB" id="2454260at2"/>
<reference evidence="1 2" key="1">
    <citation type="submission" date="2016-07" db="EMBL/GenBank/DDBJ databases">
        <title>Caryophanon tenue genome sequencing.</title>
        <authorList>
            <person name="Verma A."/>
            <person name="Pal Y."/>
            <person name="Krishnamurthi S."/>
        </authorList>
    </citation>
    <scope>NUCLEOTIDE SEQUENCE [LARGE SCALE GENOMIC DNA]</scope>
    <source>
        <strain evidence="1 2">DSM 14152</strain>
    </source>
</reference>
<gene>
    <name evidence="1" type="ORF">A6M13_07820</name>
</gene>